<dbReference type="OrthoDB" id="4954742at2"/>
<keyword evidence="2" id="KW-1185">Reference proteome</keyword>
<dbReference type="STRING" id="1166073.SAMN05192530_101164"/>
<dbReference type="InterPro" id="IPR009389">
    <property type="entry name" value="DUF1045"/>
</dbReference>
<dbReference type="NCBIfam" id="TIGR03223">
    <property type="entry name" value="Phn_opern_protn"/>
    <property type="match status" value="1"/>
</dbReference>
<accession>A0A1H0C6Y1</accession>
<dbReference type="AlphaFoldDB" id="A0A1H0C6Y1"/>
<evidence type="ECO:0000313" key="2">
    <source>
        <dbReference type="Proteomes" id="UP000198793"/>
    </source>
</evidence>
<name>A0A1H0C6Y1_9HYPH</name>
<dbReference type="RefSeq" id="WP_090667488.1">
    <property type="nucleotide sequence ID" value="NZ_FNIT01000001.1"/>
</dbReference>
<proteinExistence type="predicted"/>
<dbReference type="EMBL" id="FNIT01000001">
    <property type="protein sequence ID" value="SDN53615.1"/>
    <property type="molecule type" value="Genomic_DNA"/>
</dbReference>
<dbReference type="PIRSF" id="PIRSF033328">
    <property type="entry name" value="Phest_Mll4975"/>
    <property type="match status" value="1"/>
</dbReference>
<reference evidence="1 2" key="1">
    <citation type="submission" date="2016-10" db="EMBL/GenBank/DDBJ databases">
        <authorList>
            <person name="de Groot N.N."/>
        </authorList>
    </citation>
    <scope>NUCLEOTIDE SEQUENCE [LARGE SCALE GENOMIC DNA]</scope>
    <source>
        <strain evidence="2">L7-484,KACC 16230,DSM 25025</strain>
    </source>
</reference>
<protein>
    <submittedName>
        <fullName evidence="1">Putative phosphonate metabolism protein</fullName>
    </submittedName>
</protein>
<evidence type="ECO:0000313" key="1">
    <source>
        <dbReference type="EMBL" id="SDN53615.1"/>
    </source>
</evidence>
<dbReference type="Pfam" id="PF06299">
    <property type="entry name" value="DUF1045"/>
    <property type="match status" value="1"/>
</dbReference>
<dbReference type="Proteomes" id="UP000198793">
    <property type="component" value="Unassembled WGS sequence"/>
</dbReference>
<gene>
    <name evidence="1" type="ORF">SAMN05192530_101164</name>
</gene>
<organism evidence="1 2">
    <name type="scientific">Aureimonas jatrophae</name>
    <dbReference type="NCBI Taxonomy" id="1166073"/>
    <lineage>
        <taxon>Bacteria</taxon>
        <taxon>Pseudomonadati</taxon>
        <taxon>Pseudomonadota</taxon>
        <taxon>Alphaproteobacteria</taxon>
        <taxon>Hyphomicrobiales</taxon>
        <taxon>Aurantimonadaceae</taxon>
        <taxon>Aureimonas</taxon>
    </lineage>
</organism>
<sequence>MRAALYYAPAQDAPLTRLAAEWLGRDAFTGEATRAPDEGLDPLVADPARYGFHATVKAPFRLAEGVGLDALDAELARFAATREAPVIARLTLSRSDGFFALVPGDPEPALDAMVAEAVRHFEPFRAPLTPAEFERRRPDRLTERQRAYLAEWGYPHVFEEFRFHMTLTGRTDDAEAAELAPMLAARFDKAIDRPLTVDALALFVEREAGGPFTVHSRHAFRPPNASAS</sequence>